<dbReference type="EMBL" id="CM001881">
    <property type="protein sequence ID" value="EOY20619.1"/>
    <property type="molecule type" value="Genomic_DNA"/>
</dbReference>
<dbReference type="Proteomes" id="UP000026915">
    <property type="component" value="Chromosome 3"/>
</dbReference>
<name>A0A061G0Q2_THECC</name>
<proteinExistence type="predicted"/>
<organism evidence="1 2">
    <name type="scientific">Theobroma cacao</name>
    <name type="common">Cacao</name>
    <name type="synonym">Cocoa</name>
    <dbReference type="NCBI Taxonomy" id="3641"/>
    <lineage>
        <taxon>Eukaryota</taxon>
        <taxon>Viridiplantae</taxon>
        <taxon>Streptophyta</taxon>
        <taxon>Embryophyta</taxon>
        <taxon>Tracheophyta</taxon>
        <taxon>Spermatophyta</taxon>
        <taxon>Magnoliopsida</taxon>
        <taxon>eudicotyledons</taxon>
        <taxon>Gunneridae</taxon>
        <taxon>Pentapetalae</taxon>
        <taxon>rosids</taxon>
        <taxon>malvids</taxon>
        <taxon>Malvales</taxon>
        <taxon>Malvaceae</taxon>
        <taxon>Byttnerioideae</taxon>
        <taxon>Theobroma</taxon>
    </lineage>
</organism>
<sequence length="76" mass="8469">MLPNPKAESRCNITKIKSPKIKEGNKRGKPPATIKDILTLTLLSLCLNITSNLVIRLNPLLQRSIPCKLVCYLNTL</sequence>
<reference evidence="1 2" key="1">
    <citation type="journal article" date="2013" name="Genome Biol.">
        <title>The genome sequence of the most widely cultivated cacao type and its use to identify candidate genes regulating pod color.</title>
        <authorList>
            <person name="Motamayor J.C."/>
            <person name="Mockaitis K."/>
            <person name="Schmutz J."/>
            <person name="Haiminen N."/>
            <person name="Iii D.L."/>
            <person name="Cornejo O."/>
            <person name="Findley S.D."/>
            <person name="Zheng P."/>
            <person name="Utro F."/>
            <person name="Royaert S."/>
            <person name="Saski C."/>
            <person name="Jenkins J."/>
            <person name="Podicheti R."/>
            <person name="Zhao M."/>
            <person name="Scheffler B.E."/>
            <person name="Stack J.C."/>
            <person name="Feltus F.A."/>
            <person name="Mustiga G.M."/>
            <person name="Amores F."/>
            <person name="Phillips W."/>
            <person name="Marelli J.P."/>
            <person name="May G.D."/>
            <person name="Shapiro H."/>
            <person name="Ma J."/>
            <person name="Bustamante C.D."/>
            <person name="Schnell R.J."/>
            <person name="Main D."/>
            <person name="Gilbert D."/>
            <person name="Parida L."/>
            <person name="Kuhn D.N."/>
        </authorList>
    </citation>
    <scope>NUCLEOTIDE SEQUENCE [LARGE SCALE GENOMIC DNA]</scope>
    <source>
        <strain evidence="2">cv. Matina 1-6</strain>
    </source>
</reference>
<keyword evidence="2" id="KW-1185">Reference proteome</keyword>
<gene>
    <name evidence="1" type="ORF">TCM_011991</name>
</gene>
<dbReference type="AlphaFoldDB" id="A0A061G0Q2"/>
<accession>A0A061G0Q2</accession>
<evidence type="ECO:0000313" key="1">
    <source>
        <dbReference type="EMBL" id="EOY20619.1"/>
    </source>
</evidence>
<dbReference type="InParanoid" id="A0A061G0Q2"/>
<dbReference type="HOGENOM" id="CLU_2659477_0_0_1"/>
<evidence type="ECO:0000313" key="2">
    <source>
        <dbReference type="Proteomes" id="UP000026915"/>
    </source>
</evidence>
<dbReference type="Gramene" id="EOY20619">
    <property type="protein sequence ID" value="EOY20619"/>
    <property type="gene ID" value="TCM_011991"/>
</dbReference>
<protein>
    <submittedName>
        <fullName evidence="1">Uncharacterized protein</fullName>
    </submittedName>
</protein>